<keyword evidence="4" id="KW-1185">Reference proteome</keyword>
<reference evidence="3" key="1">
    <citation type="submission" date="2022-05" db="EMBL/GenBank/DDBJ databases">
        <title>Corynebacterium sp. TA-R-1 sp. nov., isolated from human feces.</title>
        <authorList>
            <person name="Shamsuzzaman M."/>
            <person name="Dahal R.H."/>
        </authorList>
    </citation>
    <scope>NUCLEOTIDE SEQUENCE</scope>
    <source>
        <strain evidence="3">TA-R-1</strain>
    </source>
</reference>
<keyword evidence="1" id="KW-0472">Membrane</keyword>
<accession>A0ABT1G3D1</accession>
<dbReference type="GO" id="GO:0008237">
    <property type="term" value="F:metallopeptidase activity"/>
    <property type="evidence" value="ECO:0007669"/>
    <property type="project" value="UniProtKB-KW"/>
</dbReference>
<keyword evidence="1" id="KW-1133">Transmembrane helix</keyword>
<sequence length="234" mass="25531">MRSRSRLVTEIWLVLIVTFGTSGLRAALRLVDSLLKAPLNEQSTTLVDAASTIPWLDLALQATSALTLIGWGGLAWYLLGERWRWPSWRDLGRGAGFAALIGIPGLAFYVAAVHLGLSKVVVPATQAAQIPTSLLWAFANGFGEEVVVVMYLLTRLGQLGWKPWQAIAASSVLRGSYHLYQGVSAGVGNIVMGAVFAWYYHRTGRVWPLVLAHFLIDAVAFIAYPLLDLSWLGI</sequence>
<gene>
    <name evidence="3" type="ORF">M5J20_04840</name>
</gene>
<evidence type="ECO:0000256" key="1">
    <source>
        <dbReference type="SAM" id="Phobius"/>
    </source>
</evidence>
<keyword evidence="1" id="KW-0812">Transmembrane</keyword>
<name>A0ABT1G3D1_9CORY</name>
<feature type="transmembrane region" description="Helical" evidence="1">
    <location>
        <begin position="179"/>
        <end position="200"/>
    </location>
</feature>
<dbReference type="InterPro" id="IPR003675">
    <property type="entry name" value="Rce1/LyrA-like_dom"/>
</dbReference>
<dbReference type="EMBL" id="JAMFTQ010000004">
    <property type="protein sequence ID" value="MCP1387513.1"/>
    <property type="molecule type" value="Genomic_DNA"/>
</dbReference>
<evidence type="ECO:0000259" key="2">
    <source>
        <dbReference type="Pfam" id="PF02517"/>
    </source>
</evidence>
<dbReference type="Proteomes" id="UP001204000">
    <property type="component" value="Unassembled WGS sequence"/>
</dbReference>
<comment type="caution">
    <text evidence="3">The sequence shown here is derived from an EMBL/GenBank/DDBJ whole genome shotgun (WGS) entry which is preliminary data.</text>
</comment>
<keyword evidence="3" id="KW-0378">Hydrolase</keyword>
<dbReference type="RefSeq" id="WP_253577044.1">
    <property type="nucleotide sequence ID" value="NZ_JAMFTQ010000004.1"/>
</dbReference>
<feature type="domain" description="CAAX prenyl protease 2/Lysostaphin resistance protein A-like" evidence="2">
    <location>
        <begin position="129"/>
        <end position="219"/>
    </location>
</feature>
<proteinExistence type="predicted"/>
<feature type="transmembrane region" description="Helical" evidence="1">
    <location>
        <begin position="58"/>
        <end position="79"/>
    </location>
</feature>
<feature type="transmembrane region" description="Helical" evidence="1">
    <location>
        <begin position="206"/>
        <end position="227"/>
    </location>
</feature>
<evidence type="ECO:0000313" key="4">
    <source>
        <dbReference type="Proteomes" id="UP001204000"/>
    </source>
</evidence>
<feature type="transmembrane region" description="Helical" evidence="1">
    <location>
        <begin position="7"/>
        <end position="28"/>
    </location>
</feature>
<evidence type="ECO:0000313" key="3">
    <source>
        <dbReference type="EMBL" id="MCP1387513.1"/>
    </source>
</evidence>
<keyword evidence="3" id="KW-0482">Metalloprotease</keyword>
<protein>
    <submittedName>
        <fullName evidence="3">CPBP family intramembrane metalloprotease</fullName>
    </submittedName>
</protein>
<keyword evidence="3" id="KW-0645">Protease</keyword>
<organism evidence="3 4">
    <name type="scientific">Corynebacterium stercoris</name>
    <dbReference type="NCBI Taxonomy" id="2943490"/>
    <lineage>
        <taxon>Bacteria</taxon>
        <taxon>Bacillati</taxon>
        <taxon>Actinomycetota</taxon>
        <taxon>Actinomycetes</taxon>
        <taxon>Mycobacteriales</taxon>
        <taxon>Corynebacteriaceae</taxon>
        <taxon>Corynebacterium</taxon>
    </lineage>
</organism>
<feature type="transmembrane region" description="Helical" evidence="1">
    <location>
        <begin position="91"/>
        <end position="113"/>
    </location>
</feature>
<dbReference type="Pfam" id="PF02517">
    <property type="entry name" value="Rce1-like"/>
    <property type="match status" value="1"/>
</dbReference>